<dbReference type="InParanoid" id="A0A067M749"/>
<dbReference type="STRING" id="930990.A0A067M749"/>
<organism evidence="2 3">
    <name type="scientific">Botryobasidium botryosum (strain FD-172 SS1)</name>
    <dbReference type="NCBI Taxonomy" id="930990"/>
    <lineage>
        <taxon>Eukaryota</taxon>
        <taxon>Fungi</taxon>
        <taxon>Dikarya</taxon>
        <taxon>Basidiomycota</taxon>
        <taxon>Agaricomycotina</taxon>
        <taxon>Agaricomycetes</taxon>
        <taxon>Cantharellales</taxon>
        <taxon>Botryobasidiaceae</taxon>
        <taxon>Botryobasidium</taxon>
    </lineage>
</organism>
<dbReference type="Pfam" id="PF13920">
    <property type="entry name" value="zf-C3HC4_3"/>
    <property type="match status" value="1"/>
</dbReference>
<dbReference type="OrthoDB" id="3063926at2759"/>
<reference evidence="3" key="1">
    <citation type="journal article" date="2014" name="Proc. Natl. Acad. Sci. U.S.A.">
        <title>Extensive sampling of basidiomycete genomes demonstrates inadequacy of the white-rot/brown-rot paradigm for wood decay fungi.</title>
        <authorList>
            <person name="Riley R."/>
            <person name="Salamov A.A."/>
            <person name="Brown D.W."/>
            <person name="Nagy L.G."/>
            <person name="Floudas D."/>
            <person name="Held B.W."/>
            <person name="Levasseur A."/>
            <person name="Lombard V."/>
            <person name="Morin E."/>
            <person name="Otillar R."/>
            <person name="Lindquist E.A."/>
            <person name="Sun H."/>
            <person name="LaButti K.M."/>
            <person name="Schmutz J."/>
            <person name="Jabbour D."/>
            <person name="Luo H."/>
            <person name="Baker S.E."/>
            <person name="Pisabarro A.G."/>
            <person name="Walton J.D."/>
            <person name="Blanchette R.A."/>
            <person name="Henrissat B."/>
            <person name="Martin F."/>
            <person name="Cullen D."/>
            <person name="Hibbett D.S."/>
            <person name="Grigoriev I.V."/>
        </authorList>
    </citation>
    <scope>NUCLEOTIDE SEQUENCE [LARGE SCALE GENOMIC DNA]</scope>
    <source>
        <strain evidence="3">FD-172 SS1</strain>
    </source>
</reference>
<gene>
    <name evidence="2" type="ORF">BOTBODRAFT_489258</name>
</gene>
<dbReference type="EMBL" id="KL198066">
    <property type="protein sequence ID" value="KDQ10540.1"/>
    <property type="molecule type" value="Genomic_DNA"/>
</dbReference>
<name>A0A067M749_BOTB1</name>
<evidence type="ECO:0008006" key="4">
    <source>
        <dbReference type="Google" id="ProtNLM"/>
    </source>
</evidence>
<evidence type="ECO:0000313" key="2">
    <source>
        <dbReference type="EMBL" id="KDQ10540.1"/>
    </source>
</evidence>
<dbReference type="PANTHER" id="PTHR22696:SF1">
    <property type="entry name" value="E3 UBIQUITIN-PROTEIN LIGASE RNF26"/>
    <property type="match status" value="1"/>
</dbReference>
<feature type="region of interest" description="Disordered" evidence="1">
    <location>
        <begin position="87"/>
        <end position="122"/>
    </location>
</feature>
<evidence type="ECO:0000313" key="3">
    <source>
        <dbReference type="Proteomes" id="UP000027195"/>
    </source>
</evidence>
<accession>A0A067M749</accession>
<protein>
    <recommendedName>
        <fullName evidence="4">RING-type domain-containing protein</fullName>
    </recommendedName>
</protein>
<dbReference type="Gene3D" id="3.30.40.10">
    <property type="entry name" value="Zinc/RING finger domain, C3HC4 (zinc finger)"/>
    <property type="match status" value="1"/>
</dbReference>
<proteinExistence type="predicted"/>
<sequence length="243" mass="26884">MGTLLEGGEAFGGVAYLRELGRLWNGLRAFGRGLPRWVWMKFWGRGTAVPLVVEEPVTSEDGTLFAETVGVRDEVQEYQRFLRGEAVSDDEDDGWGSESSDSATSSASQLAEELEEDEEDPSALYADLEPREAPVLIAHYQHARLTRHGYAESQVEYPVPRLRAQAAAADAAGDEARAGWEGETRRNCVVCTAEPRVIISWPCRCLALCDDCRANIASRQPASKHTCPCCRRSVEGYSRIYLP</sequence>
<feature type="compositionally biased region" description="Acidic residues" evidence="1">
    <location>
        <begin position="112"/>
        <end position="121"/>
    </location>
</feature>
<dbReference type="HOGENOM" id="CLU_1142440_0_0_1"/>
<dbReference type="AlphaFoldDB" id="A0A067M749"/>
<feature type="compositionally biased region" description="Low complexity" evidence="1">
    <location>
        <begin position="96"/>
        <end position="111"/>
    </location>
</feature>
<dbReference type="InterPro" id="IPR013083">
    <property type="entry name" value="Znf_RING/FYVE/PHD"/>
</dbReference>
<dbReference type="PANTHER" id="PTHR22696">
    <property type="entry name" value="E3 UBIQUITIN-PROTEIN LIGASE RNF26"/>
    <property type="match status" value="1"/>
</dbReference>
<dbReference type="GO" id="GO:0061630">
    <property type="term" value="F:ubiquitin protein ligase activity"/>
    <property type="evidence" value="ECO:0007669"/>
    <property type="project" value="TreeGrafter"/>
</dbReference>
<keyword evidence="3" id="KW-1185">Reference proteome</keyword>
<dbReference type="GO" id="GO:0006511">
    <property type="term" value="P:ubiquitin-dependent protein catabolic process"/>
    <property type="evidence" value="ECO:0007669"/>
    <property type="project" value="TreeGrafter"/>
</dbReference>
<evidence type="ECO:0000256" key="1">
    <source>
        <dbReference type="SAM" id="MobiDB-lite"/>
    </source>
</evidence>
<dbReference type="GO" id="GO:0016567">
    <property type="term" value="P:protein ubiquitination"/>
    <property type="evidence" value="ECO:0007669"/>
    <property type="project" value="TreeGrafter"/>
</dbReference>
<dbReference type="Proteomes" id="UP000027195">
    <property type="component" value="Unassembled WGS sequence"/>
</dbReference>